<evidence type="ECO:0000313" key="2">
    <source>
        <dbReference type="EMBL" id="EFI96666.1"/>
    </source>
</evidence>
<evidence type="ECO:0000313" key="3">
    <source>
        <dbReference type="Proteomes" id="UP000007431"/>
    </source>
</evidence>
<evidence type="ECO:0000256" key="1">
    <source>
        <dbReference type="SAM" id="MobiDB-lite"/>
    </source>
</evidence>
<proteinExistence type="predicted"/>
<dbReference type="AlphaFoldDB" id="D8Q3Q6"/>
<accession>D8Q3Q6</accession>
<dbReference type="KEGG" id="scm:SCHCO_02543411"/>
<feature type="non-terminal residue" evidence="2">
    <location>
        <position position="103"/>
    </location>
</feature>
<dbReference type="RefSeq" id="XP_003031569.1">
    <property type="nucleotide sequence ID" value="XM_003031523.1"/>
</dbReference>
<reference evidence="2 3" key="1">
    <citation type="journal article" date="2010" name="Nat. Biotechnol.">
        <title>Genome sequence of the model mushroom Schizophyllum commune.</title>
        <authorList>
            <person name="Ohm R.A."/>
            <person name="de Jong J.F."/>
            <person name="Lugones L.G."/>
            <person name="Aerts A."/>
            <person name="Kothe E."/>
            <person name="Stajich J.E."/>
            <person name="de Vries R.P."/>
            <person name="Record E."/>
            <person name="Levasseur A."/>
            <person name="Baker S.E."/>
            <person name="Bartholomew K.A."/>
            <person name="Coutinho P.M."/>
            <person name="Erdmann S."/>
            <person name="Fowler T.J."/>
            <person name="Gathman A.C."/>
            <person name="Lombard V."/>
            <person name="Henrissat B."/>
            <person name="Knabe N."/>
            <person name="Kuees U."/>
            <person name="Lilly W.W."/>
            <person name="Lindquist E."/>
            <person name="Lucas S."/>
            <person name="Magnuson J.K."/>
            <person name="Piumi F."/>
            <person name="Raudaskoski M."/>
            <person name="Salamov A."/>
            <person name="Schmutz J."/>
            <person name="Schwarze F.W.M.R."/>
            <person name="vanKuyk P.A."/>
            <person name="Horton J.S."/>
            <person name="Grigoriev I.V."/>
            <person name="Woesten H.A.B."/>
        </authorList>
    </citation>
    <scope>NUCLEOTIDE SEQUENCE [LARGE SCALE GENOMIC DNA]</scope>
    <source>
        <strain evidence="3">H4-8 / FGSC 9210</strain>
    </source>
</reference>
<dbReference type="GeneID" id="9589271"/>
<dbReference type="Proteomes" id="UP000007431">
    <property type="component" value="Unassembled WGS sequence"/>
</dbReference>
<feature type="compositionally biased region" description="Basic and acidic residues" evidence="1">
    <location>
        <begin position="65"/>
        <end position="80"/>
    </location>
</feature>
<feature type="region of interest" description="Disordered" evidence="1">
    <location>
        <begin position="1"/>
        <end position="81"/>
    </location>
</feature>
<name>D8Q3Q6_SCHCM</name>
<protein>
    <submittedName>
        <fullName evidence="2">Uncharacterized protein</fullName>
    </submittedName>
</protein>
<keyword evidence="3" id="KW-1185">Reference proteome</keyword>
<gene>
    <name evidence="2" type="ORF">SCHCODRAFT_108630</name>
</gene>
<dbReference type="VEuPathDB" id="FungiDB:SCHCODRAFT_02543411"/>
<dbReference type="EMBL" id="GL377306">
    <property type="protein sequence ID" value="EFI96666.1"/>
    <property type="molecule type" value="Genomic_DNA"/>
</dbReference>
<sequence>MFKNMRAVQHTRTVEDQRWSGAASRAEKSEPAEGVTQGVQPANEGAEDREQRPLPPAAWGAGLADVRRPEGARREAHGEEQMVAAQQLEAQPQVIDINKITRA</sequence>
<dbReference type="InParanoid" id="D8Q3Q6"/>
<dbReference type="HOGENOM" id="CLU_2265280_0_0_1"/>
<organism evidence="3">
    <name type="scientific">Schizophyllum commune (strain H4-8 / FGSC 9210)</name>
    <name type="common">Split gill fungus</name>
    <dbReference type="NCBI Taxonomy" id="578458"/>
    <lineage>
        <taxon>Eukaryota</taxon>
        <taxon>Fungi</taxon>
        <taxon>Dikarya</taxon>
        <taxon>Basidiomycota</taxon>
        <taxon>Agaricomycotina</taxon>
        <taxon>Agaricomycetes</taxon>
        <taxon>Agaricomycetidae</taxon>
        <taxon>Agaricales</taxon>
        <taxon>Schizophyllaceae</taxon>
        <taxon>Schizophyllum</taxon>
    </lineage>
</organism>